<dbReference type="PANTHER" id="PTHR38755">
    <property type="entry name" value="5,10-METHYLENETETRAHYDROFOLATE REDUCTASE"/>
    <property type="match status" value="1"/>
</dbReference>
<protein>
    <submittedName>
        <fullName evidence="2">Methylene-tetrahydrofolate reductase C terminal</fullName>
    </submittedName>
</protein>
<accession>A0A239BHI8</accession>
<organism evidence="2 3">
    <name type="scientific">Anaerovirgula multivorans</name>
    <dbReference type="NCBI Taxonomy" id="312168"/>
    <lineage>
        <taxon>Bacteria</taxon>
        <taxon>Bacillati</taxon>
        <taxon>Bacillota</taxon>
        <taxon>Clostridia</taxon>
        <taxon>Peptostreptococcales</taxon>
        <taxon>Natronincolaceae</taxon>
        <taxon>Anaerovirgula</taxon>
    </lineage>
</organism>
<dbReference type="RefSeq" id="WP_089281718.1">
    <property type="nucleotide sequence ID" value="NZ_FZOJ01000003.1"/>
</dbReference>
<dbReference type="Pfam" id="PF12225">
    <property type="entry name" value="DUF5981"/>
    <property type="match status" value="1"/>
</dbReference>
<dbReference type="OrthoDB" id="9803687at2"/>
<evidence type="ECO:0000313" key="2">
    <source>
        <dbReference type="EMBL" id="SNS06828.1"/>
    </source>
</evidence>
<dbReference type="PANTHER" id="PTHR38755:SF1">
    <property type="entry name" value="METHYLENE-TETRAHYDROFOLATE REDUCTASE C-TERMINAL DOMAIN-CONTAINING PROTEIN"/>
    <property type="match status" value="1"/>
</dbReference>
<feature type="domain" description="Methylene-tetrahydrofolate reductase C-terminal-like" evidence="1">
    <location>
        <begin position="109"/>
        <end position="203"/>
    </location>
</feature>
<evidence type="ECO:0000313" key="3">
    <source>
        <dbReference type="Proteomes" id="UP000198304"/>
    </source>
</evidence>
<name>A0A239BHI8_9FIRM</name>
<sequence>MIISQKKSAEEILKFLENHKKVIITGCSECATVCQAGGEKELQEMKEFLEAEGKEVLGQIVLDAACNFLNTRKSLKQLKEELNETDAIISLACGDGTQTIAKAAKPQVYPGTDTMFIGEIERVGQYEEACKACGECELGWTAAICPITRCAKGLINGPCGGARDKKCEVGNGNDCAWIMIYEKLKDLGQLENMMEIREPKDFQKSNNPRRINLREQKKQVAKA</sequence>
<dbReference type="AlphaFoldDB" id="A0A239BHI8"/>
<evidence type="ECO:0000259" key="1">
    <source>
        <dbReference type="Pfam" id="PF12225"/>
    </source>
</evidence>
<gene>
    <name evidence="2" type="ORF">SAMN05446037_1003246</name>
</gene>
<proteinExistence type="predicted"/>
<dbReference type="Proteomes" id="UP000198304">
    <property type="component" value="Unassembled WGS sequence"/>
</dbReference>
<keyword evidence="3" id="KW-1185">Reference proteome</keyword>
<dbReference type="InterPro" id="IPR022026">
    <property type="entry name" value="DUF5981"/>
</dbReference>
<reference evidence="2 3" key="1">
    <citation type="submission" date="2017-06" db="EMBL/GenBank/DDBJ databases">
        <authorList>
            <person name="Kim H.J."/>
            <person name="Triplett B.A."/>
        </authorList>
    </citation>
    <scope>NUCLEOTIDE SEQUENCE [LARGE SCALE GENOMIC DNA]</scope>
    <source>
        <strain evidence="2 3">SCA</strain>
    </source>
</reference>
<dbReference type="EMBL" id="FZOJ01000003">
    <property type="protein sequence ID" value="SNS06828.1"/>
    <property type="molecule type" value="Genomic_DNA"/>
</dbReference>